<keyword evidence="2" id="KW-0342">GTP-binding</keyword>
<dbReference type="Gene3D" id="3.40.50.300">
    <property type="entry name" value="P-loop containing nucleotide triphosphate hydrolases"/>
    <property type="match status" value="1"/>
</dbReference>
<dbReference type="InterPro" id="IPR027417">
    <property type="entry name" value="P-loop_NTPase"/>
</dbReference>
<keyword evidence="3" id="KW-0807">Transducer</keyword>
<dbReference type="InterPro" id="IPR001019">
    <property type="entry name" value="Gprotein_alpha_su"/>
</dbReference>
<dbReference type="AlphaFoldDB" id="A0A024QFN7"/>
<dbReference type="GO" id="GO:0031683">
    <property type="term" value="F:G-protein beta/gamma-subunit complex binding"/>
    <property type="evidence" value="ECO:0007669"/>
    <property type="project" value="InterPro"/>
</dbReference>
<dbReference type="RefSeq" id="WP_021292076.1">
    <property type="nucleotide sequence ID" value="NZ_BNER01000006.1"/>
</dbReference>
<dbReference type="STRING" id="1462526.BN990_03110"/>
<dbReference type="GO" id="GO:0003924">
    <property type="term" value="F:GTPase activity"/>
    <property type="evidence" value="ECO:0007669"/>
    <property type="project" value="InterPro"/>
</dbReference>
<keyword evidence="5" id="KW-1185">Reference proteome</keyword>
<keyword evidence="1" id="KW-0547">Nucleotide-binding</keyword>
<evidence type="ECO:0000256" key="2">
    <source>
        <dbReference type="ARBA" id="ARBA00023134"/>
    </source>
</evidence>
<evidence type="ECO:0000256" key="1">
    <source>
        <dbReference type="ARBA" id="ARBA00022741"/>
    </source>
</evidence>
<dbReference type="OrthoDB" id="1201990at2"/>
<dbReference type="EMBL" id="CCDP010000002">
    <property type="protein sequence ID" value="CDQ40781.1"/>
    <property type="molecule type" value="Genomic_DNA"/>
</dbReference>
<dbReference type="Proteomes" id="UP000028875">
    <property type="component" value="Unassembled WGS sequence"/>
</dbReference>
<dbReference type="GO" id="GO:0007186">
    <property type="term" value="P:G protein-coupled receptor signaling pathway"/>
    <property type="evidence" value="ECO:0007669"/>
    <property type="project" value="InterPro"/>
</dbReference>
<evidence type="ECO:0000313" key="5">
    <source>
        <dbReference type="Proteomes" id="UP000028875"/>
    </source>
</evidence>
<dbReference type="NCBIfam" id="NF005994">
    <property type="entry name" value="PRK08118.1"/>
    <property type="match status" value="1"/>
</dbReference>
<evidence type="ECO:0000256" key="3">
    <source>
        <dbReference type="ARBA" id="ARBA00023224"/>
    </source>
</evidence>
<dbReference type="PANTHER" id="PTHR37816">
    <property type="entry name" value="YALI0E33011P"/>
    <property type="match status" value="1"/>
</dbReference>
<dbReference type="InterPro" id="IPR052922">
    <property type="entry name" value="Cytidylate_Kinase-2"/>
</dbReference>
<accession>A0A024QFN7</accession>
<gene>
    <name evidence="4" type="ORF">BN990_03110</name>
</gene>
<dbReference type="GO" id="GO:0005525">
    <property type="term" value="F:GTP binding"/>
    <property type="evidence" value="ECO:0007669"/>
    <property type="project" value="UniProtKB-KW"/>
</dbReference>
<sequence length="173" mass="20567">MKRIMIIGSGGSGKSTLAKQLGKLLHLPVHHMDAIFWQPGWVAIEREQLVEETINIMKTDNWIIDGNYSASMEIRMQQADTIIFLHYRTIQCLYGIIKRRIQHRNKTRPDMGKDCKEKIDLEFFNWVRTFNKKKAPLIYQRLSKYKNKNILIFKNRKELNNFLKNLNHHRSVD</sequence>
<name>A0A024QFN7_9BACI</name>
<comment type="caution">
    <text evidence="4">The sequence shown here is derived from an EMBL/GenBank/DDBJ whole genome shotgun (WGS) entry which is preliminary data.</text>
</comment>
<dbReference type="eggNOG" id="COG0563">
    <property type="taxonomic scope" value="Bacteria"/>
</dbReference>
<organism evidence="4 5">
    <name type="scientific">Virgibacillus massiliensis</name>
    <dbReference type="NCBI Taxonomy" id="1462526"/>
    <lineage>
        <taxon>Bacteria</taxon>
        <taxon>Bacillati</taxon>
        <taxon>Bacillota</taxon>
        <taxon>Bacilli</taxon>
        <taxon>Bacillales</taxon>
        <taxon>Bacillaceae</taxon>
        <taxon>Virgibacillus</taxon>
    </lineage>
</organism>
<evidence type="ECO:0000313" key="4">
    <source>
        <dbReference type="EMBL" id="CDQ40781.1"/>
    </source>
</evidence>
<dbReference type="PANTHER" id="PTHR37816:SF3">
    <property type="entry name" value="MODULATES DNA TOPOLOGY"/>
    <property type="match status" value="1"/>
</dbReference>
<dbReference type="SUPFAM" id="SSF52540">
    <property type="entry name" value="P-loop containing nucleoside triphosphate hydrolases"/>
    <property type="match status" value="1"/>
</dbReference>
<reference evidence="4 5" key="1">
    <citation type="submission" date="2014-03" db="EMBL/GenBank/DDBJ databases">
        <authorList>
            <person name="Urmite Genomes U."/>
        </authorList>
    </citation>
    <scope>NUCLEOTIDE SEQUENCE [LARGE SCALE GENOMIC DNA]</scope>
    <source>
        <strain evidence="4 5">Vm-5</strain>
    </source>
</reference>
<dbReference type="PRINTS" id="PR00318">
    <property type="entry name" value="GPROTEINA"/>
</dbReference>
<protein>
    <submittedName>
        <fullName evidence="4">Topology modulation protein</fullName>
    </submittedName>
</protein>
<reference evidence="5" key="2">
    <citation type="submission" date="2014-05" db="EMBL/GenBank/DDBJ databases">
        <title>Draft genome sequence of Virgibacillus massiliensis Vm-5.</title>
        <authorList>
            <person name="Khelaifia S."/>
            <person name="Croce O."/>
            <person name="Lagier J.C."/>
            <person name="Raoult D."/>
        </authorList>
    </citation>
    <scope>NUCLEOTIDE SEQUENCE [LARGE SCALE GENOMIC DNA]</scope>
    <source>
        <strain evidence="5">Vm-5</strain>
    </source>
</reference>
<proteinExistence type="predicted"/>